<sequence>MRYLIVFKRFFIVIIALTFGAVQLKAQYDPSFSHYFDMETSFNPGAAGKQPKLNVTAAYALDMVGFEHNPQTAYASADMPFYAMKTYHGAGLVFMNDKLGLFTHQKLALQYALKFKLLGGQMSMGVQAGFLNESFDGSKIDVEDSSDPAFTTSEVSGNALDLGFGLYYINKDWYAGLSAQHLTAPLVTLGETNEFQIDRTYYLTGGYNIRLRNPFLTIKPSVFVRTDTKALRADVTGRLVYHYDQKMMYGGLSYSPSNSVTLLVGGSFHGIVLGYSYEFYTSAINPGNGSHELFVGYQHDINLTKKGRNLHKSIRIL</sequence>
<gene>
    <name evidence="1" type="ORF">AAAT34_06490</name>
</gene>
<evidence type="ECO:0000313" key="2">
    <source>
        <dbReference type="Proteomes" id="UP001487296"/>
    </source>
</evidence>
<comment type="caution">
    <text evidence="1">The sequence shown here is derived from an EMBL/GenBank/DDBJ whole genome shotgun (WGS) entry which is preliminary data.</text>
</comment>
<dbReference type="EMBL" id="JBBNFP010000020">
    <property type="protein sequence ID" value="MEQ2486700.1"/>
    <property type="molecule type" value="Genomic_DNA"/>
</dbReference>
<protein>
    <submittedName>
        <fullName evidence="1">Type IX secretion system membrane protein PorP/SprF</fullName>
    </submittedName>
</protein>
<proteinExistence type="predicted"/>
<reference evidence="1 2" key="1">
    <citation type="submission" date="2024-04" db="EMBL/GenBank/DDBJ databases">
        <title>Human intestinal bacterial collection.</title>
        <authorList>
            <person name="Pauvert C."/>
            <person name="Hitch T.C.A."/>
            <person name="Clavel T."/>
        </authorList>
    </citation>
    <scope>NUCLEOTIDE SEQUENCE [LARGE SCALE GENOMIC DNA]</scope>
    <source>
        <strain evidence="1 2">CLA-AA-H145</strain>
    </source>
</reference>
<dbReference type="Pfam" id="PF11751">
    <property type="entry name" value="PorP_SprF"/>
    <property type="match status" value="1"/>
</dbReference>
<name>A0ABV1FQR0_9BACT</name>
<dbReference type="NCBIfam" id="TIGR03519">
    <property type="entry name" value="T9SS_PorP_fam"/>
    <property type="match status" value="1"/>
</dbReference>
<dbReference type="Proteomes" id="UP001487296">
    <property type="component" value="Unassembled WGS sequence"/>
</dbReference>
<dbReference type="InterPro" id="IPR019861">
    <property type="entry name" value="PorP/SprF_Bacteroidetes"/>
</dbReference>
<keyword evidence="2" id="KW-1185">Reference proteome</keyword>
<evidence type="ECO:0000313" key="1">
    <source>
        <dbReference type="EMBL" id="MEQ2486700.1"/>
    </source>
</evidence>
<organism evidence="1 2">
    <name type="scientific">Hallella faecis</name>
    <dbReference type="NCBI Taxonomy" id="2841596"/>
    <lineage>
        <taxon>Bacteria</taxon>
        <taxon>Pseudomonadati</taxon>
        <taxon>Bacteroidota</taxon>
        <taxon>Bacteroidia</taxon>
        <taxon>Bacteroidales</taxon>
        <taxon>Prevotellaceae</taxon>
        <taxon>Hallella</taxon>
    </lineage>
</organism>
<dbReference type="RefSeq" id="WP_215759784.1">
    <property type="nucleotide sequence ID" value="NZ_JAHKBE010000020.1"/>
</dbReference>
<accession>A0ABV1FQR0</accession>